<accession>A0AAV2RD87</accession>
<dbReference type="Proteomes" id="UP001497623">
    <property type="component" value="Unassembled WGS sequence"/>
</dbReference>
<reference evidence="1 2" key="1">
    <citation type="submission" date="2024-05" db="EMBL/GenBank/DDBJ databases">
        <authorList>
            <person name="Wallberg A."/>
        </authorList>
    </citation>
    <scope>NUCLEOTIDE SEQUENCE [LARGE SCALE GENOMIC DNA]</scope>
</reference>
<sequence length="109" mass="11622">QIFFWYNSCSAVIAKHPLVIGSIPINPQASTPDWPLALDSIAEEDGAFNISCEGIRLIDSSYRSKDDVLWAPPSPSDNSHTPSALAADTLFPPALPSAPAASPESLFNL</sequence>
<gene>
    <name evidence="1" type="ORF">MNOR_LOCUS23840</name>
</gene>
<proteinExistence type="predicted"/>
<protein>
    <submittedName>
        <fullName evidence="1">Uncharacterized protein</fullName>
    </submittedName>
</protein>
<comment type="caution">
    <text evidence="1">The sequence shown here is derived from an EMBL/GenBank/DDBJ whole genome shotgun (WGS) entry which is preliminary data.</text>
</comment>
<name>A0AAV2RD87_MEGNR</name>
<feature type="non-terminal residue" evidence="1">
    <location>
        <position position="1"/>
    </location>
</feature>
<evidence type="ECO:0000313" key="1">
    <source>
        <dbReference type="EMBL" id="CAL4123152.1"/>
    </source>
</evidence>
<keyword evidence="2" id="KW-1185">Reference proteome</keyword>
<organism evidence="1 2">
    <name type="scientific">Meganyctiphanes norvegica</name>
    <name type="common">Northern krill</name>
    <name type="synonym">Thysanopoda norvegica</name>
    <dbReference type="NCBI Taxonomy" id="48144"/>
    <lineage>
        <taxon>Eukaryota</taxon>
        <taxon>Metazoa</taxon>
        <taxon>Ecdysozoa</taxon>
        <taxon>Arthropoda</taxon>
        <taxon>Crustacea</taxon>
        <taxon>Multicrustacea</taxon>
        <taxon>Malacostraca</taxon>
        <taxon>Eumalacostraca</taxon>
        <taxon>Eucarida</taxon>
        <taxon>Euphausiacea</taxon>
        <taxon>Euphausiidae</taxon>
        <taxon>Meganyctiphanes</taxon>
    </lineage>
</organism>
<dbReference type="EMBL" id="CAXKWB010021409">
    <property type="protein sequence ID" value="CAL4123152.1"/>
    <property type="molecule type" value="Genomic_DNA"/>
</dbReference>
<evidence type="ECO:0000313" key="2">
    <source>
        <dbReference type="Proteomes" id="UP001497623"/>
    </source>
</evidence>
<dbReference type="AlphaFoldDB" id="A0AAV2RD87"/>